<reference evidence="4" key="1">
    <citation type="submission" date="2020-10" db="EMBL/GenBank/DDBJ databases">
        <authorList>
            <person name="Han B."/>
            <person name="Lu T."/>
            <person name="Zhao Q."/>
            <person name="Huang X."/>
            <person name="Zhao Y."/>
        </authorList>
    </citation>
    <scope>NUCLEOTIDE SEQUENCE</scope>
</reference>
<dbReference type="InterPro" id="IPR039794">
    <property type="entry name" value="Gtb1-like"/>
</dbReference>
<dbReference type="PANTHER" id="PTHR12630:SF25">
    <property type="entry name" value="OS01G0752400 PROTEIN"/>
    <property type="match status" value="1"/>
</dbReference>
<dbReference type="AlphaFoldDB" id="A0A811NU56"/>
<feature type="transmembrane region" description="Helical" evidence="1">
    <location>
        <begin position="209"/>
        <end position="230"/>
    </location>
</feature>
<comment type="caution">
    <text evidence="4">The sequence shown here is derived from an EMBL/GenBank/DDBJ whole genome shotgun (WGS) entry which is preliminary data.</text>
</comment>
<protein>
    <recommendedName>
        <fullName evidence="3">Glucosidase II beta subunit N-terminal domain-containing protein</fullName>
    </recommendedName>
</protein>
<evidence type="ECO:0000256" key="1">
    <source>
        <dbReference type="SAM" id="Phobius"/>
    </source>
</evidence>
<evidence type="ECO:0000313" key="4">
    <source>
        <dbReference type="EMBL" id="CAD6229809.1"/>
    </source>
</evidence>
<keyword evidence="1" id="KW-0472">Membrane</keyword>
<accession>A0A811NU56</accession>
<organism evidence="4 5">
    <name type="scientific">Miscanthus lutarioriparius</name>
    <dbReference type="NCBI Taxonomy" id="422564"/>
    <lineage>
        <taxon>Eukaryota</taxon>
        <taxon>Viridiplantae</taxon>
        <taxon>Streptophyta</taxon>
        <taxon>Embryophyta</taxon>
        <taxon>Tracheophyta</taxon>
        <taxon>Spermatophyta</taxon>
        <taxon>Magnoliopsida</taxon>
        <taxon>Liliopsida</taxon>
        <taxon>Poales</taxon>
        <taxon>Poaceae</taxon>
        <taxon>PACMAD clade</taxon>
        <taxon>Panicoideae</taxon>
        <taxon>Andropogonodae</taxon>
        <taxon>Andropogoneae</taxon>
        <taxon>Saccharinae</taxon>
        <taxon>Miscanthus</taxon>
    </lineage>
</organism>
<keyword evidence="5" id="KW-1185">Reference proteome</keyword>
<dbReference type="InterPro" id="IPR028146">
    <property type="entry name" value="PRKCSH_N"/>
</dbReference>
<dbReference type="EMBL" id="CAJGYO010000005">
    <property type="protein sequence ID" value="CAD6229809.1"/>
    <property type="molecule type" value="Genomic_DNA"/>
</dbReference>
<name>A0A811NU56_9POAL</name>
<feature type="signal peptide" evidence="2">
    <location>
        <begin position="1"/>
        <end position="31"/>
    </location>
</feature>
<dbReference type="PANTHER" id="PTHR12630">
    <property type="entry name" value="N-LINKED OLIGOSACCHARIDE PROCESSING"/>
    <property type="match status" value="1"/>
</dbReference>
<sequence length="270" mass="30010">MWTPRPSRRVVSSAPATLLLRLLLLAGAADAAPPLIGVSPQGERDARSRAYLRTSFLDLLTEPFPPDEAYFATQVIACRDGSGSFPRSLLNDGYCDCVDGTDEPGTSACPEGKFYCRNIGDTPRLLFSSFVNDKICDCCDGSDEYESGIHCQNTCRNIKDIAEAADGGSDLSVTHLDATTNEFMGKHAIAMEDHIKNNNSKDLVQKIRGLRMALVFELGLLVCIFAFCIARRRTRTRRRQHILKQSRPPWGRDWNMYNDCVKCGYSNVVM</sequence>
<gene>
    <name evidence="4" type="ORF">NCGR_LOCUS20304</name>
</gene>
<feature type="domain" description="Glucosidase II beta subunit N-terminal" evidence="3">
    <location>
        <begin position="90"/>
        <end position="175"/>
    </location>
</feature>
<keyword evidence="1" id="KW-1133">Transmembrane helix</keyword>
<evidence type="ECO:0000259" key="3">
    <source>
        <dbReference type="Pfam" id="PF12999"/>
    </source>
</evidence>
<dbReference type="OrthoDB" id="28322at2759"/>
<keyword evidence="1" id="KW-0812">Transmembrane</keyword>
<feature type="chain" id="PRO_5033034771" description="Glucosidase II beta subunit N-terminal domain-containing protein" evidence="2">
    <location>
        <begin position="32"/>
        <end position="270"/>
    </location>
</feature>
<dbReference type="GO" id="GO:0017177">
    <property type="term" value="C:glucosidase II complex"/>
    <property type="evidence" value="ECO:0007669"/>
    <property type="project" value="TreeGrafter"/>
</dbReference>
<dbReference type="Proteomes" id="UP000604825">
    <property type="component" value="Unassembled WGS sequence"/>
</dbReference>
<dbReference type="Pfam" id="PF12999">
    <property type="entry name" value="PRKCSH-like"/>
    <property type="match status" value="1"/>
</dbReference>
<dbReference type="GO" id="GO:0006491">
    <property type="term" value="P:N-glycan processing"/>
    <property type="evidence" value="ECO:0007669"/>
    <property type="project" value="TreeGrafter"/>
</dbReference>
<keyword evidence="2" id="KW-0732">Signal</keyword>
<proteinExistence type="predicted"/>
<evidence type="ECO:0000256" key="2">
    <source>
        <dbReference type="SAM" id="SignalP"/>
    </source>
</evidence>
<evidence type="ECO:0000313" key="5">
    <source>
        <dbReference type="Proteomes" id="UP000604825"/>
    </source>
</evidence>